<name>A0A0A8ZKP4_ARUDO</name>
<feature type="region of interest" description="Disordered" evidence="1">
    <location>
        <begin position="1"/>
        <end position="40"/>
    </location>
</feature>
<dbReference type="AlphaFoldDB" id="A0A0A8ZKP4"/>
<reference evidence="2" key="2">
    <citation type="journal article" date="2015" name="Data Brief">
        <title>Shoot transcriptome of the giant reed, Arundo donax.</title>
        <authorList>
            <person name="Barrero R.A."/>
            <person name="Guerrero F.D."/>
            <person name="Moolhuijzen P."/>
            <person name="Goolsby J.A."/>
            <person name="Tidwell J."/>
            <person name="Bellgard S.E."/>
            <person name="Bellgard M.I."/>
        </authorList>
    </citation>
    <scope>NUCLEOTIDE SEQUENCE</scope>
    <source>
        <tissue evidence="2">Shoot tissue taken approximately 20 cm above the soil surface</tissue>
    </source>
</reference>
<evidence type="ECO:0000256" key="1">
    <source>
        <dbReference type="SAM" id="MobiDB-lite"/>
    </source>
</evidence>
<evidence type="ECO:0000313" key="2">
    <source>
        <dbReference type="EMBL" id="JAD38248.1"/>
    </source>
</evidence>
<reference evidence="2" key="1">
    <citation type="submission" date="2014-09" db="EMBL/GenBank/DDBJ databases">
        <authorList>
            <person name="Magalhaes I.L.F."/>
            <person name="Oliveira U."/>
            <person name="Santos F.R."/>
            <person name="Vidigal T.H.D.A."/>
            <person name="Brescovit A.D."/>
            <person name="Santos A.J."/>
        </authorList>
    </citation>
    <scope>NUCLEOTIDE SEQUENCE</scope>
    <source>
        <tissue evidence="2">Shoot tissue taken approximately 20 cm above the soil surface</tissue>
    </source>
</reference>
<feature type="compositionally biased region" description="Basic residues" evidence="1">
    <location>
        <begin position="1"/>
        <end position="11"/>
    </location>
</feature>
<accession>A0A0A8ZKP4</accession>
<proteinExistence type="predicted"/>
<dbReference type="EMBL" id="GBRH01259647">
    <property type="protein sequence ID" value="JAD38248.1"/>
    <property type="molecule type" value="Transcribed_RNA"/>
</dbReference>
<protein>
    <submittedName>
        <fullName evidence="2">Uncharacterized protein</fullName>
    </submittedName>
</protein>
<sequence length="40" mass="4520">MRSMKVRRRRPSPLAALTKPPRTRDNSSLSGSGPRGVWTR</sequence>
<organism evidence="2">
    <name type="scientific">Arundo donax</name>
    <name type="common">Giant reed</name>
    <name type="synonym">Donax arundinaceus</name>
    <dbReference type="NCBI Taxonomy" id="35708"/>
    <lineage>
        <taxon>Eukaryota</taxon>
        <taxon>Viridiplantae</taxon>
        <taxon>Streptophyta</taxon>
        <taxon>Embryophyta</taxon>
        <taxon>Tracheophyta</taxon>
        <taxon>Spermatophyta</taxon>
        <taxon>Magnoliopsida</taxon>
        <taxon>Liliopsida</taxon>
        <taxon>Poales</taxon>
        <taxon>Poaceae</taxon>
        <taxon>PACMAD clade</taxon>
        <taxon>Arundinoideae</taxon>
        <taxon>Arundineae</taxon>
        <taxon>Arundo</taxon>
    </lineage>
</organism>